<evidence type="ECO:0008006" key="4">
    <source>
        <dbReference type="Google" id="ProtNLM"/>
    </source>
</evidence>
<gene>
    <name evidence="2" type="ORF">CSSPTR1EN2_LOCUS23663</name>
</gene>
<protein>
    <recommendedName>
        <fullName evidence="4">Secreted protein</fullName>
    </recommendedName>
</protein>
<evidence type="ECO:0000313" key="2">
    <source>
        <dbReference type="EMBL" id="CAK9237358.1"/>
    </source>
</evidence>
<accession>A0ABP0V4C3</accession>
<organism evidence="2 3">
    <name type="scientific">Sphagnum troendelagicum</name>
    <dbReference type="NCBI Taxonomy" id="128251"/>
    <lineage>
        <taxon>Eukaryota</taxon>
        <taxon>Viridiplantae</taxon>
        <taxon>Streptophyta</taxon>
        <taxon>Embryophyta</taxon>
        <taxon>Bryophyta</taxon>
        <taxon>Sphagnophytina</taxon>
        <taxon>Sphagnopsida</taxon>
        <taxon>Sphagnales</taxon>
        <taxon>Sphagnaceae</taxon>
        <taxon>Sphagnum</taxon>
    </lineage>
</organism>
<dbReference type="EMBL" id="OZ019901">
    <property type="protein sequence ID" value="CAK9237358.1"/>
    <property type="molecule type" value="Genomic_DNA"/>
</dbReference>
<feature type="signal peptide" evidence="1">
    <location>
        <begin position="1"/>
        <end position="21"/>
    </location>
</feature>
<keyword evidence="1" id="KW-0732">Signal</keyword>
<name>A0ABP0V4C3_9BRYO</name>
<evidence type="ECO:0000256" key="1">
    <source>
        <dbReference type="SAM" id="SignalP"/>
    </source>
</evidence>
<dbReference type="Proteomes" id="UP001497512">
    <property type="component" value="Chromosome 9"/>
</dbReference>
<proteinExistence type="predicted"/>
<evidence type="ECO:0000313" key="3">
    <source>
        <dbReference type="Proteomes" id="UP001497512"/>
    </source>
</evidence>
<sequence>MFYDNVFHSMFIKLLVSGTASLVLETLTVSPTFSHFGIDCIDIGHRSPLSGSDCRTFVNEPSTRCYVYLGSPIRESAHGSSFCNSVRSPLHGHFGMT</sequence>
<feature type="chain" id="PRO_5047082483" description="Secreted protein" evidence="1">
    <location>
        <begin position="22"/>
        <end position="97"/>
    </location>
</feature>
<reference evidence="2" key="1">
    <citation type="submission" date="2024-02" db="EMBL/GenBank/DDBJ databases">
        <authorList>
            <consortium name="ELIXIR-Norway"/>
            <consortium name="Elixir Norway"/>
        </authorList>
    </citation>
    <scope>NUCLEOTIDE SEQUENCE</scope>
</reference>
<keyword evidence="3" id="KW-1185">Reference proteome</keyword>